<comment type="caution">
    <text evidence="2">The sequence shown here is derived from an EMBL/GenBank/DDBJ whole genome shotgun (WGS) entry which is preliminary data.</text>
</comment>
<dbReference type="Gene3D" id="2.130.10.10">
    <property type="entry name" value="YVTN repeat-like/Quinoprotein amine dehydrogenase"/>
    <property type="match status" value="2"/>
</dbReference>
<sequence>MRPFLRAFQVGFLIGVLVCGVWMAGQAQGRVGYGDWQLHLPTNRALALADTGPLVYVATEDAFFVFDKELHTTRLLSRRDGLHDVGVRTVAYDSLTQQVVVAYRNANLDVLRPDGSIRNLNDILRKQLAGDNTIHSLYFHAKRGYLAGSFGLVVLDMGRLEVRETYTNIGPGGAAVRTFASTVLGDSLYVATSAGLRRGHLKDNLLDYRNWTTDSGGGPRDGDPYRALATYNGHVYAGLNYAAILRFTGREWVPLSALAGRAYRQLTPSRAGLVVADQENVSLLQPDGTLETYPHELVKDPRAALRGRDGRLYVADYQRGLVVSSVDKRQFENFVTNAPATASAFNILPDATGRTTVFAGGFTDRFVQSGKHEGFFEYLDGKWTNITPQTFPDRAQYPDPQDLARGTRTADGTLYVGSYANGLLEWKGPGKFRLFNPTDNQPNPLISSIPADPGYTRVTDVAAARNGDVWVINRHLEVANVSGVHIFTPAAGTWRTVPYFPAAENLDRIALDDEGVAWISRSRKEGTGMVAVNASGDYRIFTESAGGLPEKGGNIYDLVKDRRGAIWVATAKGVAVYDDPSLVFTADNPGFRLPIVKRGTGSNFPTLFTELVKTVAVDGGNRKWFGTDSGLWLFNEDADEALLHFTTDNSPLPSNKIVDVAVNDKTGEVFVATEAGLVTYRGAATVTEGKPDCAKVYPNPVRRSFTGQVGISGLANNAIVKITDVSGLLVYQTRANGGTVVWNLQDYNGRRVQSGVYLVLSSDADGQNGCISKIAVVEQ</sequence>
<protein>
    <submittedName>
        <fullName evidence="2">T9SS type A sorting domain-containing protein</fullName>
    </submittedName>
</protein>
<feature type="domain" description="PorZ N-terminal beta-propeller" evidence="1">
    <location>
        <begin position="55"/>
        <end position="212"/>
    </location>
</feature>
<dbReference type="RefSeq" id="WP_149070800.1">
    <property type="nucleotide sequence ID" value="NZ_VTHL01000008.1"/>
</dbReference>
<keyword evidence="3" id="KW-1185">Reference proteome</keyword>
<accession>A0A5D6V4Q0</accession>
<gene>
    <name evidence="2" type="ORF">FY528_09690</name>
</gene>
<dbReference type="InterPro" id="IPR048954">
    <property type="entry name" value="PorZ_N"/>
</dbReference>
<reference evidence="2 3" key="1">
    <citation type="submission" date="2019-08" db="EMBL/GenBank/DDBJ databases">
        <authorList>
            <person name="Seo M.-J."/>
        </authorList>
    </citation>
    <scope>NUCLEOTIDE SEQUENCE [LARGE SCALE GENOMIC DNA]</scope>
    <source>
        <strain evidence="2 3">KIGAM108</strain>
    </source>
</reference>
<dbReference type="SUPFAM" id="SSF63829">
    <property type="entry name" value="Calcium-dependent phosphotriesterase"/>
    <property type="match status" value="1"/>
</dbReference>
<evidence type="ECO:0000313" key="3">
    <source>
        <dbReference type="Proteomes" id="UP000322791"/>
    </source>
</evidence>
<dbReference type="Pfam" id="PF21544">
    <property type="entry name" value="PorZ_N_b_propeller"/>
    <property type="match status" value="1"/>
</dbReference>
<dbReference type="AlphaFoldDB" id="A0A5D6V4Q0"/>
<dbReference type="InterPro" id="IPR011047">
    <property type="entry name" value="Quinoprotein_ADH-like_sf"/>
</dbReference>
<dbReference type="EMBL" id="VTHL01000008">
    <property type="protein sequence ID" value="TYZ10125.1"/>
    <property type="molecule type" value="Genomic_DNA"/>
</dbReference>
<evidence type="ECO:0000313" key="2">
    <source>
        <dbReference type="EMBL" id="TYZ10125.1"/>
    </source>
</evidence>
<dbReference type="SUPFAM" id="SSF50998">
    <property type="entry name" value="Quinoprotein alcohol dehydrogenase-like"/>
    <property type="match status" value="1"/>
</dbReference>
<dbReference type="Proteomes" id="UP000322791">
    <property type="component" value="Unassembled WGS sequence"/>
</dbReference>
<evidence type="ECO:0000259" key="1">
    <source>
        <dbReference type="Pfam" id="PF21544"/>
    </source>
</evidence>
<proteinExistence type="predicted"/>
<dbReference type="NCBIfam" id="TIGR04183">
    <property type="entry name" value="Por_Secre_tail"/>
    <property type="match status" value="1"/>
</dbReference>
<dbReference type="InterPro" id="IPR015943">
    <property type="entry name" value="WD40/YVTN_repeat-like_dom_sf"/>
</dbReference>
<organism evidence="2 3">
    <name type="scientific">Hymenobacter lutimineralis</name>
    <dbReference type="NCBI Taxonomy" id="2606448"/>
    <lineage>
        <taxon>Bacteria</taxon>
        <taxon>Pseudomonadati</taxon>
        <taxon>Bacteroidota</taxon>
        <taxon>Cytophagia</taxon>
        <taxon>Cytophagales</taxon>
        <taxon>Hymenobacteraceae</taxon>
        <taxon>Hymenobacter</taxon>
    </lineage>
</organism>
<dbReference type="InterPro" id="IPR026444">
    <property type="entry name" value="Secre_tail"/>
</dbReference>
<name>A0A5D6V4Q0_9BACT</name>